<evidence type="ECO:0000256" key="1">
    <source>
        <dbReference type="ARBA" id="ARBA00022574"/>
    </source>
</evidence>
<keyword evidence="1 3" id="KW-0853">WD repeat</keyword>
<dbReference type="PROSITE" id="PS50082">
    <property type="entry name" value="WD_REPEATS_2"/>
    <property type="match status" value="1"/>
</dbReference>
<dbReference type="GO" id="GO:0140496">
    <property type="term" value="F:gamma-tubulin complex binding"/>
    <property type="evidence" value="ECO:0007669"/>
    <property type="project" value="InterPro"/>
</dbReference>
<dbReference type="InterPro" id="IPR044621">
    <property type="entry name" value="NEDD1"/>
</dbReference>
<reference evidence="5" key="1">
    <citation type="submission" date="2020-10" db="EMBL/GenBank/DDBJ databases">
        <title>Unveiling of a novel bifunctional photoreceptor, Dualchrome1, isolated from a cosmopolitan green alga.</title>
        <authorList>
            <person name="Suzuki S."/>
            <person name="Kawachi M."/>
        </authorList>
    </citation>
    <scope>NUCLEOTIDE SEQUENCE</scope>
    <source>
        <strain evidence="5">NIES 2893</strain>
    </source>
</reference>
<proteinExistence type="predicted"/>
<name>A0A830HQH9_9CHLO</name>
<dbReference type="AlphaFoldDB" id="A0A830HQH9"/>
<gene>
    <name evidence="5" type="ORF">PPROV_000790500</name>
</gene>
<dbReference type="InterPro" id="IPR001680">
    <property type="entry name" value="WD40_rpt"/>
</dbReference>
<dbReference type="Pfam" id="PF00400">
    <property type="entry name" value="WD40"/>
    <property type="match status" value="5"/>
</dbReference>
<dbReference type="InterPro" id="IPR019775">
    <property type="entry name" value="WD40_repeat_CS"/>
</dbReference>
<evidence type="ECO:0000256" key="3">
    <source>
        <dbReference type="PROSITE-ProRule" id="PRU00221"/>
    </source>
</evidence>
<dbReference type="SMART" id="SM00320">
    <property type="entry name" value="WD40"/>
    <property type="match status" value="6"/>
</dbReference>
<feature type="compositionally biased region" description="Low complexity" evidence="4">
    <location>
        <begin position="352"/>
        <end position="403"/>
    </location>
</feature>
<sequence length="529" mass="53590">MASSSSVPLLATASGASVKIWQSVSSSPLILSPTVSPVARRLASVAWNHTGAVVASGGLDGHVILHHTSGAIIGSVPEETSSTSLSSSSPPSGGALAAAQGGSLDAIYALCFSKGSRYVATAGASTDVLVWDLKKRVCAKVLVGHTAPVYAVAYSHGDTHVASAGSSGSILLHSQVSGVRVGELTPTGVSASSLPAVNALAFSPLEHGRLASVDDDGTVRIWDATSRTSVCEARRWHDGGATAVAFHPSDAGVLCTAGADKCVTFFDPSVKTATTKLSLPDAVLCCALSSDGNLVAAGLRGGSAIIYDVRRPNVSLCTLAAGSDAEPVVSIAWQARGASGAEVLSSPAPSSSEATRTTPLRTTTTTTTPAAPPSASTAVAAPASRAEAEAATTSTTPASSAFSSIVKAKKSLEEEMAEILAETTPAPPPPRSAPAATAKTMSTPANVPPPRATPAPPPPPPPTIDMDAMRDVVSDAVREAVNDAVGDAVRDAVREVQLAQIRHQMEIMDVVETLRQEVRALSSSLHTSQ</sequence>
<comment type="caution">
    <text evidence="5">The sequence shown here is derived from an EMBL/GenBank/DDBJ whole genome shotgun (WGS) entry which is preliminary data.</text>
</comment>
<dbReference type="EMBL" id="BNJQ01000023">
    <property type="protein sequence ID" value="GHP09168.1"/>
    <property type="molecule type" value="Genomic_DNA"/>
</dbReference>
<dbReference type="SUPFAM" id="SSF50978">
    <property type="entry name" value="WD40 repeat-like"/>
    <property type="match status" value="1"/>
</dbReference>
<accession>A0A830HQH9</accession>
<feature type="compositionally biased region" description="Pro residues" evidence="4">
    <location>
        <begin position="446"/>
        <end position="463"/>
    </location>
</feature>
<protein>
    <recommendedName>
        <fullName evidence="7">Anaphase-promoting complex subunit 4 WD40 domain-containing protein</fullName>
    </recommendedName>
</protein>
<feature type="repeat" description="WD" evidence="3">
    <location>
        <begin position="197"/>
        <end position="232"/>
    </location>
</feature>
<feature type="region of interest" description="Disordered" evidence="4">
    <location>
        <begin position="340"/>
        <end position="403"/>
    </location>
</feature>
<organism evidence="5 6">
    <name type="scientific">Pycnococcus provasolii</name>
    <dbReference type="NCBI Taxonomy" id="41880"/>
    <lineage>
        <taxon>Eukaryota</taxon>
        <taxon>Viridiplantae</taxon>
        <taxon>Chlorophyta</taxon>
        <taxon>Pseudoscourfieldiophyceae</taxon>
        <taxon>Pseudoscourfieldiales</taxon>
        <taxon>Pycnococcaceae</taxon>
        <taxon>Pycnococcus</taxon>
    </lineage>
</organism>
<dbReference type="OrthoDB" id="756313at2759"/>
<evidence type="ECO:0000256" key="4">
    <source>
        <dbReference type="SAM" id="MobiDB-lite"/>
    </source>
</evidence>
<evidence type="ECO:0000313" key="5">
    <source>
        <dbReference type="EMBL" id="GHP09168.1"/>
    </source>
</evidence>
<dbReference type="PROSITE" id="PS00678">
    <property type="entry name" value="WD_REPEATS_1"/>
    <property type="match status" value="1"/>
</dbReference>
<evidence type="ECO:0008006" key="7">
    <source>
        <dbReference type="Google" id="ProtNLM"/>
    </source>
</evidence>
<dbReference type="InterPro" id="IPR036322">
    <property type="entry name" value="WD40_repeat_dom_sf"/>
</dbReference>
<dbReference type="GO" id="GO:0010968">
    <property type="term" value="P:regulation of microtubule nucleation"/>
    <property type="evidence" value="ECO:0007669"/>
    <property type="project" value="InterPro"/>
</dbReference>
<evidence type="ECO:0000313" key="6">
    <source>
        <dbReference type="Proteomes" id="UP000660262"/>
    </source>
</evidence>
<dbReference type="Gene3D" id="2.130.10.10">
    <property type="entry name" value="YVTN repeat-like/Quinoprotein amine dehydrogenase"/>
    <property type="match status" value="2"/>
</dbReference>
<keyword evidence="6" id="KW-1185">Reference proteome</keyword>
<keyword evidence="2" id="KW-0677">Repeat</keyword>
<dbReference type="Proteomes" id="UP000660262">
    <property type="component" value="Unassembled WGS sequence"/>
</dbReference>
<dbReference type="PANTHER" id="PTHR45096:SF1">
    <property type="entry name" value="PROTEIN NEDD1"/>
    <property type="match status" value="1"/>
</dbReference>
<evidence type="ECO:0000256" key="2">
    <source>
        <dbReference type="ARBA" id="ARBA00022737"/>
    </source>
</evidence>
<dbReference type="PANTHER" id="PTHR45096">
    <property type="entry name" value="PROTEIN NEDD1"/>
    <property type="match status" value="1"/>
</dbReference>
<dbReference type="InterPro" id="IPR015943">
    <property type="entry name" value="WD40/YVTN_repeat-like_dom_sf"/>
</dbReference>
<feature type="compositionally biased region" description="Low complexity" evidence="4">
    <location>
        <begin position="433"/>
        <end position="445"/>
    </location>
</feature>
<feature type="region of interest" description="Disordered" evidence="4">
    <location>
        <begin position="420"/>
        <end position="463"/>
    </location>
</feature>